<keyword evidence="1" id="KW-0812">Transmembrane</keyword>
<keyword evidence="1" id="KW-1133">Transmembrane helix</keyword>
<feature type="transmembrane region" description="Helical" evidence="1">
    <location>
        <begin position="391"/>
        <end position="412"/>
    </location>
</feature>
<accession>A0ABT6JHG7</accession>
<feature type="transmembrane region" description="Helical" evidence="1">
    <location>
        <begin position="182"/>
        <end position="199"/>
    </location>
</feature>
<name>A0ABT6JHG7_9GAMM</name>
<keyword evidence="3" id="KW-1185">Reference proteome</keyword>
<keyword evidence="2" id="KW-0808">Transferase</keyword>
<feature type="transmembrane region" description="Helical" evidence="1">
    <location>
        <begin position="449"/>
        <end position="468"/>
    </location>
</feature>
<organism evidence="2 3">
    <name type="scientific">Luteimonas rhizosphaericola</name>
    <dbReference type="NCBI Taxonomy" id="3042024"/>
    <lineage>
        <taxon>Bacteria</taxon>
        <taxon>Pseudomonadati</taxon>
        <taxon>Pseudomonadota</taxon>
        <taxon>Gammaproteobacteria</taxon>
        <taxon>Lysobacterales</taxon>
        <taxon>Lysobacteraceae</taxon>
        <taxon>Luteimonas</taxon>
    </lineage>
</organism>
<evidence type="ECO:0000256" key="1">
    <source>
        <dbReference type="SAM" id="Phobius"/>
    </source>
</evidence>
<keyword evidence="1" id="KW-0472">Membrane</keyword>
<keyword evidence="2" id="KW-0328">Glycosyltransferase</keyword>
<dbReference type="Proteomes" id="UP001156831">
    <property type="component" value="Unassembled WGS sequence"/>
</dbReference>
<comment type="caution">
    <text evidence="2">The sequence shown here is derived from an EMBL/GenBank/DDBJ whole genome shotgun (WGS) entry which is preliminary data.</text>
</comment>
<evidence type="ECO:0000313" key="2">
    <source>
        <dbReference type="EMBL" id="MDH5830102.1"/>
    </source>
</evidence>
<evidence type="ECO:0000313" key="3">
    <source>
        <dbReference type="Proteomes" id="UP001156831"/>
    </source>
</evidence>
<dbReference type="GO" id="GO:0016757">
    <property type="term" value="F:glycosyltransferase activity"/>
    <property type="evidence" value="ECO:0007669"/>
    <property type="project" value="UniProtKB-KW"/>
</dbReference>
<feature type="transmembrane region" description="Helical" evidence="1">
    <location>
        <begin position="66"/>
        <end position="92"/>
    </location>
</feature>
<feature type="transmembrane region" description="Helical" evidence="1">
    <location>
        <begin position="98"/>
        <end position="122"/>
    </location>
</feature>
<protein>
    <submittedName>
        <fullName evidence="2">Glycosyltransferase family 39 protein</fullName>
        <ecNumber evidence="2">2.4.-.-</ecNumber>
    </submittedName>
</protein>
<feature type="transmembrane region" description="Helical" evidence="1">
    <location>
        <begin position="161"/>
        <end position="177"/>
    </location>
</feature>
<sequence>MDLALAHKSTGIAIAPVRELLSVLCAVLLVKLAWLVADPTLRLYMGDSMVYLQTAAWLSGSPGRSYLYGAILHFTAFPFGSPLLIILLQSLWSSASAFFLYLFLRAGLGVPLLFSAAAALIFSTEPAQVFLERMVMAETAGLLALVATFLAYARYIQHGKLHWYVAGCLLGLVASNLRMSMLPVAVGLGLLAPFLFLFARREVTLSAWARLRHGLIVMCVLVCSHLLYTHAYGLATKSPPGYLALTGMMRIGLVAPLIEPKHFEDTGVSGEILDQVELPLDNHWMRGSQIWSPNGLWRQLEESAADPEAVARVITRRAMLDHPLSLLQINIETLGGYFDDKRAHARMEDDIGVVAPDANARDIILKWMDWDVAGIDKKDTIARVYFAKSRWWLTGCLFLLAPLALITLFVGWRHERRELYALLAFTSLGLVASHVLFSHIVSFRYLHPLPWFVLANVAVLLATTSTRIHPQRLR</sequence>
<feature type="transmembrane region" description="Helical" evidence="1">
    <location>
        <begin position="419"/>
        <end position="437"/>
    </location>
</feature>
<gene>
    <name evidence="2" type="ORF">QFW80_06165</name>
</gene>
<reference evidence="2 3" key="1">
    <citation type="submission" date="2023-04" db="EMBL/GenBank/DDBJ databases">
        <title>Luteimonas sp. M1R5S18.</title>
        <authorList>
            <person name="Sun J.-Q."/>
        </authorList>
    </citation>
    <scope>NUCLEOTIDE SEQUENCE [LARGE SCALE GENOMIC DNA]</scope>
    <source>
        <strain evidence="2 3">M1R5S18</strain>
    </source>
</reference>
<dbReference type="EC" id="2.4.-.-" evidence="2"/>
<dbReference type="RefSeq" id="WP_280600566.1">
    <property type="nucleotide sequence ID" value="NZ_JARXRN010000020.1"/>
</dbReference>
<dbReference type="EMBL" id="JARXRN010000020">
    <property type="protein sequence ID" value="MDH5830102.1"/>
    <property type="molecule type" value="Genomic_DNA"/>
</dbReference>
<feature type="transmembrane region" description="Helical" evidence="1">
    <location>
        <begin position="20"/>
        <end position="45"/>
    </location>
</feature>
<proteinExistence type="predicted"/>
<feature type="transmembrane region" description="Helical" evidence="1">
    <location>
        <begin position="134"/>
        <end position="155"/>
    </location>
</feature>
<feature type="transmembrane region" description="Helical" evidence="1">
    <location>
        <begin position="211"/>
        <end position="228"/>
    </location>
</feature>